<dbReference type="CDD" id="cd05466">
    <property type="entry name" value="PBP2_LTTR_substrate"/>
    <property type="match status" value="1"/>
</dbReference>
<dbReference type="PROSITE" id="PS50931">
    <property type="entry name" value="HTH_LYSR"/>
    <property type="match status" value="1"/>
</dbReference>
<dbReference type="InterPro" id="IPR005119">
    <property type="entry name" value="LysR_subst-bd"/>
</dbReference>
<sequence length="376" mass="40963">MMIEALRTFVAVAETGHFQAAAGDLGISQQAVSKRIAGLEKHLGVSLLVRAPRGSRLSLDGRFFLPHARKVLAAVEQAEQAMRPGHRPLRVDVLNQRIAPAQAVYGFYRARPGTALDTVTLDDRNADQAVQEVLNGTVDASFRALPADRIPAGLDAERLLDAPLELLVGPGHPLADATRVRPADLAGHRIWIPGIRPGTEWEAFYRALSETFGLSIDALGPHFGDEALMDSLAASSSLATLITAGDRYLWPQSHDLRRIPLRDPTPVYPHLLLSRAGDRHPVLTALRDHLRTSRPRPVGETWVPSWAGEGAGACRPACAGVSRSLRFSCRDPCPNVVPERCAGGARRKRRRNPPVDTSIPPASNGDRRPIHRVRRS</sequence>
<evidence type="ECO:0000259" key="6">
    <source>
        <dbReference type="PROSITE" id="PS50931"/>
    </source>
</evidence>
<dbReference type="GO" id="GO:0003700">
    <property type="term" value="F:DNA-binding transcription factor activity"/>
    <property type="evidence" value="ECO:0007669"/>
    <property type="project" value="InterPro"/>
</dbReference>
<evidence type="ECO:0000256" key="2">
    <source>
        <dbReference type="ARBA" id="ARBA00023015"/>
    </source>
</evidence>
<reference evidence="8" key="2">
    <citation type="submission" date="2012-08" db="EMBL/GenBank/DDBJ databases">
        <title>Whole-genome sequence of Nocardiopsis alba strain ATCC BAA-2165 associated with honeybees.</title>
        <authorList>
            <person name="Qiao J."/>
            <person name="Chen L."/>
            <person name="Li Y."/>
            <person name="Wang J."/>
            <person name="Zhang W."/>
            <person name="Chen S."/>
        </authorList>
    </citation>
    <scope>NUCLEOTIDE SEQUENCE [LARGE SCALE GENOMIC DNA]</scope>
    <source>
        <strain evidence="8">ATCC BAA-2165 / BE74</strain>
    </source>
</reference>
<dbReference type="InterPro" id="IPR000847">
    <property type="entry name" value="LysR_HTH_N"/>
</dbReference>
<protein>
    <submittedName>
        <fullName evidence="7">Bacterial regulatory helix-turn-helix, lysR family protein</fullName>
    </submittedName>
</protein>
<dbReference type="Proteomes" id="UP000003779">
    <property type="component" value="Chromosome"/>
</dbReference>
<dbReference type="Gene3D" id="1.10.10.10">
    <property type="entry name" value="Winged helix-like DNA-binding domain superfamily/Winged helix DNA-binding domain"/>
    <property type="match status" value="1"/>
</dbReference>
<evidence type="ECO:0000256" key="4">
    <source>
        <dbReference type="ARBA" id="ARBA00023163"/>
    </source>
</evidence>
<dbReference type="EMBL" id="CP003788">
    <property type="protein sequence ID" value="AFR06121.1"/>
    <property type="molecule type" value="Genomic_DNA"/>
</dbReference>
<evidence type="ECO:0000256" key="3">
    <source>
        <dbReference type="ARBA" id="ARBA00023125"/>
    </source>
</evidence>
<gene>
    <name evidence="7" type="ordered locus">B005_4318</name>
</gene>
<dbReference type="SUPFAM" id="SSF53850">
    <property type="entry name" value="Periplasmic binding protein-like II"/>
    <property type="match status" value="1"/>
</dbReference>
<dbReference type="KEGG" id="nal:B005_4318"/>
<dbReference type="PANTHER" id="PTHR30346">
    <property type="entry name" value="TRANSCRIPTIONAL DUAL REGULATOR HCAR-RELATED"/>
    <property type="match status" value="1"/>
</dbReference>
<dbReference type="eggNOG" id="COG0583">
    <property type="taxonomic scope" value="Bacteria"/>
</dbReference>
<organism evidence="7 8">
    <name type="scientific">Nocardiopsis alba (strain ATCC BAA-2165 / BE74)</name>
    <dbReference type="NCBI Taxonomy" id="1205910"/>
    <lineage>
        <taxon>Bacteria</taxon>
        <taxon>Bacillati</taxon>
        <taxon>Actinomycetota</taxon>
        <taxon>Actinomycetes</taxon>
        <taxon>Streptosporangiales</taxon>
        <taxon>Nocardiopsidaceae</taxon>
        <taxon>Nocardiopsis</taxon>
    </lineage>
</organism>
<dbReference type="AlphaFoldDB" id="J7L035"/>
<keyword evidence="3" id="KW-0238">DNA-binding</keyword>
<dbReference type="GO" id="GO:0032993">
    <property type="term" value="C:protein-DNA complex"/>
    <property type="evidence" value="ECO:0007669"/>
    <property type="project" value="TreeGrafter"/>
</dbReference>
<dbReference type="FunFam" id="1.10.10.10:FF:000001">
    <property type="entry name" value="LysR family transcriptional regulator"/>
    <property type="match status" value="1"/>
</dbReference>
<dbReference type="Pfam" id="PF03466">
    <property type="entry name" value="LysR_substrate"/>
    <property type="match status" value="1"/>
</dbReference>
<dbReference type="InterPro" id="IPR036388">
    <property type="entry name" value="WH-like_DNA-bd_sf"/>
</dbReference>
<dbReference type="PRINTS" id="PR00039">
    <property type="entry name" value="HTHLYSR"/>
</dbReference>
<dbReference type="STRING" id="1205910.B005_4318"/>
<reference evidence="7 8" key="1">
    <citation type="journal article" date="2012" name="J. Bacteriol.">
        <title>Whole-Genome Sequence of Nocardiopsis alba Strain ATCC BAA-2165, Associated with Honeybees.</title>
        <authorList>
            <person name="Qiao J."/>
            <person name="Chen L."/>
            <person name="Li Y."/>
            <person name="Wang J."/>
            <person name="Zhang W."/>
            <person name="Chen S."/>
        </authorList>
    </citation>
    <scope>NUCLEOTIDE SEQUENCE [LARGE SCALE GENOMIC DNA]</scope>
    <source>
        <strain evidence="8">ATCC BAA-2165 / BE74</strain>
    </source>
</reference>
<dbReference type="Pfam" id="PF00126">
    <property type="entry name" value="HTH_1"/>
    <property type="match status" value="1"/>
</dbReference>
<comment type="similarity">
    <text evidence="1">Belongs to the LysR transcriptional regulatory family.</text>
</comment>
<name>J7L035_NOCAA</name>
<proteinExistence type="inferred from homology"/>
<dbReference type="InterPro" id="IPR036390">
    <property type="entry name" value="WH_DNA-bd_sf"/>
</dbReference>
<dbReference type="HOGENOM" id="CLU_039613_6_4_11"/>
<dbReference type="PANTHER" id="PTHR30346:SF0">
    <property type="entry name" value="HCA OPERON TRANSCRIPTIONAL ACTIVATOR HCAR"/>
    <property type="match status" value="1"/>
</dbReference>
<feature type="domain" description="HTH lysR-type" evidence="6">
    <location>
        <begin position="1"/>
        <end position="58"/>
    </location>
</feature>
<dbReference type="SUPFAM" id="SSF46785">
    <property type="entry name" value="Winged helix' DNA-binding domain"/>
    <property type="match status" value="1"/>
</dbReference>
<dbReference type="Gene3D" id="3.40.190.290">
    <property type="match status" value="1"/>
</dbReference>
<feature type="region of interest" description="Disordered" evidence="5">
    <location>
        <begin position="343"/>
        <end position="376"/>
    </location>
</feature>
<evidence type="ECO:0000313" key="7">
    <source>
        <dbReference type="EMBL" id="AFR06121.1"/>
    </source>
</evidence>
<keyword evidence="2" id="KW-0805">Transcription regulation</keyword>
<evidence type="ECO:0000313" key="8">
    <source>
        <dbReference type="Proteomes" id="UP000003779"/>
    </source>
</evidence>
<evidence type="ECO:0000256" key="5">
    <source>
        <dbReference type="SAM" id="MobiDB-lite"/>
    </source>
</evidence>
<dbReference type="PATRIC" id="fig|1205910.3.peg.4091"/>
<accession>J7L035</accession>
<dbReference type="GO" id="GO:0003677">
    <property type="term" value="F:DNA binding"/>
    <property type="evidence" value="ECO:0007669"/>
    <property type="project" value="UniProtKB-KW"/>
</dbReference>
<evidence type="ECO:0000256" key="1">
    <source>
        <dbReference type="ARBA" id="ARBA00009437"/>
    </source>
</evidence>
<keyword evidence="4" id="KW-0804">Transcription</keyword>